<evidence type="ECO:0000256" key="4">
    <source>
        <dbReference type="ARBA" id="ARBA00023125"/>
    </source>
</evidence>
<reference evidence="10 11" key="1">
    <citation type="submission" date="2019-04" db="EMBL/GenBank/DDBJ databases">
        <title>Friends and foes A comparative genomics studyof 23 Aspergillus species from section Flavi.</title>
        <authorList>
            <consortium name="DOE Joint Genome Institute"/>
            <person name="Kjaerbolling I."/>
            <person name="Vesth T."/>
            <person name="Frisvad J.C."/>
            <person name="Nybo J.L."/>
            <person name="Theobald S."/>
            <person name="Kildgaard S."/>
            <person name="Isbrandt T."/>
            <person name="Kuo A."/>
            <person name="Sato A."/>
            <person name="Lyhne E.K."/>
            <person name="Kogle M.E."/>
            <person name="Wiebenga A."/>
            <person name="Kun R.S."/>
            <person name="Lubbers R.J."/>
            <person name="Makela M.R."/>
            <person name="Barry K."/>
            <person name="Chovatia M."/>
            <person name="Clum A."/>
            <person name="Daum C."/>
            <person name="Haridas S."/>
            <person name="He G."/>
            <person name="LaButti K."/>
            <person name="Lipzen A."/>
            <person name="Mondo S."/>
            <person name="Riley R."/>
            <person name="Salamov A."/>
            <person name="Simmons B.A."/>
            <person name="Magnuson J.K."/>
            <person name="Henrissat B."/>
            <person name="Mortensen U.H."/>
            <person name="Larsen T.O."/>
            <person name="Devries R.P."/>
            <person name="Grigoriev I.V."/>
            <person name="Machida M."/>
            <person name="Baker S.E."/>
            <person name="Andersen M.R."/>
        </authorList>
    </citation>
    <scope>NUCLEOTIDE SEQUENCE [LARGE SCALE GENOMIC DNA]</scope>
    <source>
        <strain evidence="10 11">IBT 29228</strain>
    </source>
</reference>
<dbReference type="InterPro" id="IPR036864">
    <property type="entry name" value="Zn2-C6_fun-type_DNA-bd_sf"/>
</dbReference>
<dbReference type="GO" id="GO:0006351">
    <property type="term" value="P:DNA-templated transcription"/>
    <property type="evidence" value="ECO:0007669"/>
    <property type="project" value="InterPro"/>
</dbReference>
<evidence type="ECO:0000256" key="7">
    <source>
        <dbReference type="SAM" id="Coils"/>
    </source>
</evidence>
<dbReference type="SUPFAM" id="SSF57701">
    <property type="entry name" value="Zn2/Cys6 DNA-binding domain"/>
    <property type="match status" value="1"/>
</dbReference>
<dbReference type="PANTHER" id="PTHR47338:SF4">
    <property type="entry name" value="ZN(II)2CYS6 TRANSCRIPTION FACTOR (EUROFUNG)"/>
    <property type="match status" value="1"/>
</dbReference>
<feature type="compositionally biased region" description="Polar residues" evidence="8">
    <location>
        <begin position="680"/>
        <end position="690"/>
    </location>
</feature>
<dbReference type="Pfam" id="PF04082">
    <property type="entry name" value="Fungal_trans"/>
    <property type="match status" value="1"/>
</dbReference>
<accession>A0A5N7B8K1</accession>
<dbReference type="InterPro" id="IPR050815">
    <property type="entry name" value="TF_fung"/>
</dbReference>
<proteinExistence type="predicted"/>
<keyword evidence="2" id="KW-0479">Metal-binding</keyword>
<keyword evidence="5" id="KW-0804">Transcription</keyword>
<keyword evidence="4" id="KW-0238">DNA-binding</keyword>
<evidence type="ECO:0000256" key="3">
    <source>
        <dbReference type="ARBA" id="ARBA00023015"/>
    </source>
</evidence>
<dbReference type="InterPro" id="IPR001138">
    <property type="entry name" value="Zn2Cys6_DnaBD"/>
</dbReference>
<organism evidence="10 11">
    <name type="scientific">Aspergillus bertholletiae</name>
    <dbReference type="NCBI Taxonomy" id="1226010"/>
    <lineage>
        <taxon>Eukaryota</taxon>
        <taxon>Fungi</taxon>
        <taxon>Dikarya</taxon>
        <taxon>Ascomycota</taxon>
        <taxon>Pezizomycotina</taxon>
        <taxon>Eurotiomycetes</taxon>
        <taxon>Eurotiomycetidae</taxon>
        <taxon>Eurotiales</taxon>
        <taxon>Aspergillaceae</taxon>
        <taxon>Aspergillus</taxon>
        <taxon>Aspergillus subgen. Circumdati</taxon>
    </lineage>
</organism>
<evidence type="ECO:0000256" key="2">
    <source>
        <dbReference type="ARBA" id="ARBA00022723"/>
    </source>
</evidence>
<dbReference type="Gene3D" id="4.10.240.10">
    <property type="entry name" value="Zn(2)-C6 fungal-type DNA-binding domain"/>
    <property type="match status" value="1"/>
</dbReference>
<evidence type="ECO:0000313" key="11">
    <source>
        <dbReference type="Proteomes" id="UP000326198"/>
    </source>
</evidence>
<dbReference type="SMART" id="SM00066">
    <property type="entry name" value="GAL4"/>
    <property type="match status" value="1"/>
</dbReference>
<keyword evidence="6" id="KW-0539">Nucleus</keyword>
<dbReference type="GO" id="GO:0005634">
    <property type="term" value="C:nucleus"/>
    <property type="evidence" value="ECO:0007669"/>
    <property type="project" value="UniProtKB-SubCell"/>
</dbReference>
<keyword evidence="3" id="KW-0805">Transcription regulation</keyword>
<dbReference type="GO" id="GO:0009893">
    <property type="term" value="P:positive regulation of metabolic process"/>
    <property type="evidence" value="ECO:0007669"/>
    <property type="project" value="UniProtKB-ARBA"/>
</dbReference>
<dbReference type="PROSITE" id="PS00463">
    <property type="entry name" value="ZN2_CY6_FUNGAL_1"/>
    <property type="match status" value="1"/>
</dbReference>
<evidence type="ECO:0000256" key="6">
    <source>
        <dbReference type="ARBA" id="ARBA00023242"/>
    </source>
</evidence>
<evidence type="ECO:0000259" key="9">
    <source>
        <dbReference type="PROSITE" id="PS50048"/>
    </source>
</evidence>
<evidence type="ECO:0000256" key="1">
    <source>
        <dbReference type="ARBA" id="ARBA00004123"/>
    </source>
</evidence>
<dbReference type="GO" id="GO:0000981">
    <property type="term" value="F:DNA-binding transcription factor activity, RNA polymerase II-specific"/>
    <property type="evidence" value="ECO:0007669"/>
    <property type="project" value="InterPro"/>
</dbReference>
<dbReference type="CDD" id="cd12148">
    <property type="entry name" value="fungal_TF_MHR"/>
    <property type="match status" value="1"/>
</dbReference>
<evidence type="ECO:0000256" key="5">
    <source>
        <dbReference type="ARBA" id="ARBA00023163"/>
    </source>
</evidence>
<dbReference type="GO" id="GO:0008270">
    <property type="term" value="F:zinc ion binding"/>
    <property type="evidence" value="ECO:0007669"/>
    <property type="project" value="InterPro"/>
</dbReference>
<dbReference type="InterPro" id="IPR007219">
    <property type="entry name" value="XnlR_reg_dom"/>
</dbReference>
<dbReference type="CDD" id="cd00067">
    <property type="entry name" value="GAL4"/>
    <property type="match status" value="1"/>
</dbReference>
<gene>
    <name evidence="10" type="ORF">BDV26DRAFT_198305</name>
</gene>
<feature type="domain" description="Zn(2)-C6 fungal-type" evidence="9">
    <location>
        <begin position="32"/>
        <end position="62"/>
    </location>
</feature>
<feature type="region of interest" description="Disordered" evidence="8">
    <location>
        <begin position="1"/>
        <end position="23"/>
    </location>
</feature>
<dbReference type="SMART" id="SM00906">
    <property type="entry name" value="Fungal_trans"/>
    <property type="match status" value="1"/>
</dbReference>
<dbReference type="GO" id="GO:0003677">
    <property type="term" value="F:DNA binding"/>
    <property type="evidence" value="ECO:0007669"/>
    <property type="project" value="UniProtKB-KW"/>
</dbReference>
<dbReference type="Pfam" id="PF00172">
    <property type="entry name" value="Zn_clus"/>
    <property type="match status" value="1"/>
</dbReference>
<feature type="compositionally biased region" description="Basic and acidic residues" evidence="8">
    <location>
        <begin position="1"/>
        <end position="12"/>
    </location>
</feature>
<dbReference type="PANTHER" id="PTHR47338">
    <property type="entry name" value="ZN(II)2CYS6 TRANSCRIPTION FACTOR (EUROFUNG)-RELATED"/>
    <property type="match status" value="1"/>
</dbReference>
<dbReference type="AlphaFoldDB" id="A0A5N7B8K1"/>
<dbReference type="Proteomes" id="UP000326198">
    <property type="component" value="Unassembled WGS sequence"/>
</dbReference>
<feature type="region of interest" description="Disordered" evidence="8">
    <location>
        <begin position="669"/>
        <end position="690"/>
    </location>
</feature>
<name>A0A5N7B8K1_9EURO</name>
<evidence type="ECO:0000313" key="10">
    <source>
        <dbReference type="EMBL" id="KAE8378086.1"/>
    </source>
</evidence>
<evidence type="ECO:0000256" key="8">
    <source>
        <dbReference type="SAM" id="MobiDB-lite"/>
    </source>
</evidence>
<dbReference type="OrthoDB" id="424974at2759"/>
<keyword evidence="7" id="KW-0175">Coiled coil</keyword>
<comment type="subcellular location">
    <subcellularLocation>
        <location evidence="1">Nucleus</location>
    </subcellularLocation>
</comment>
<keyword evidence="11" id="KW-1185">Reference proteome</keyword>
<dbReference type="EMBL" id="ML736213">
    <property type="protein sequence ID" value="KAE8378086.1"/>
    <property type="molecule type" value="Genomic_DNA"/>
</dbReference>
<dbReference type="PROSITE" id="PS50048">
    <property type="entry name" value="ZN2_CY6_FUNGAL_2"/>
    <property type="match status" value="1"/>
</dbReference>
<protein>
    <submittedName>
        <fullName evidence="10">Fungal-specific transcription factor domain-containing protein</fullName>
    </submittedName>
</protein>
<sequence length="690" mass="78098">MPDPAHQRHSPESCENGNSRSTRRSAKRADLACLNCRRKKVRCSGKQPICQNCQRLSQNCIYPNERRYARPEGSDNSHIRDLTDRISVLESKLGDMNAKLDCLLERSAAVESGRRWNSDRDLWAAPLTSDAVAALRPPNQFESQAGGNGRPESDLSLASIPLPVLLSTIDLYFAHCHQQPYSFFHEENFRQRLTNGLIPDHLLFAVLATSVRFSTNSFFQGRTQEISTAYANRSWKAIVHRCFNRNDTADVMVVQTITLLAIFDFTAGHERHGSAWVKIGISVRIAQDLRLMMDHDIPDLSPADQEERRRVFWSLYLLDRIVSCGRARPPAIIEASCQLQLPCSEWTWKEGKSIQKTDALYQFSSRSLSRKSRVGPFGLVVIMAYILSRAAQYMLQEYNIRSRDPLWDSNSDFASISSDLLYIESQFEFIKPIDYTLVKNGDDNGVQFSTTHLQVFSRALFYLCHCLLNHPFLLRHRLQTSNTKAPSTFLARCFDVGRSYARRLTLHLTEAQLTGCFLNASFYGYCAVVAGSIHTLYVHSSEPEVQKEASENLRMSLNVLKHVGRYWENVSVMSDTLQQLSINNSRFHIFVSSDPNIPPFPKDDEEIMWSLVDYSTMSSALKSTQVYDSSFVPTIDPGFLPLFDLFNSNTLVPPGGGAFLDSTEFHTTTSFPGEGLKEPSISNSDQVDED</sequence>
<feature type="coiled-coil region" evidence="7">
    <location>
        <begin position="79"/>
        <end position="106"/>
    </location>
</feature>